<evidence type="ECO:0000313" key="1">
    <source>
        <dbReference type="EMBL" id="GAH76658.1"/>
    </source>
</evidence>
<feature type="non-terminal residue" evidence="1">
    <location>
        <position position="1"/>
    </location>
</feature>
<comment type="caution">
    <text evidence="1">The sequence shown here is derived from an EMBL/GenBank/DDBJ whole genome shotgun (WGS) entry which is preliminary data.</text>
</comment>
<sequence>IKIQRIILEYIPAITSSITTPHTGSDVANGLKSFVIEDCAKRFIIFNELPVAVVDTEKVMRSVTGKRRMGESDK</sequence>
<gene>
    <name evidence="1" type="ORF">S03H2_67505</name>
</gene>
<name>X1K3M3_9ZZZZ</name>
<organism evidence="1">
    <name type="scientific">marine sediment metagenome</name>
    <dbReference type="NCBI Taxonomy" id="412755"/>
    <lineage>
        <taxon>unclassified sequences</taxon>
        <taxon>metagenomes</taxon>
        <taxon>ecological metagenomes</taxon>
    </lineage>
</organism>
<proteinExistence type="predicted"/>
<reference evidence="1" key="1">
    <citation type="journal article" date="2014" name="Front. Microbiol.">
        <title>High frequency of phylogenetically diverse reductive dehalogenase-homologous genes in deep subseafloor sedimentary metagenomes.</title>
        <authorList>
            <person name="Kawai M."/>
            <person name="Futagami T."/>
            <person name="Toyoda A."/>
            <person name="Takaki Y."/>
            <person name="Nishi S."/>
            <person name="Hori S."/>
            <person name="Arai W."/>
            <person name="Tsubouchi T."/>
            <person name="Morono Y."/>
            <person name="Uchiyama I."/>
            <person name="Ito T."/>
            <person name="Fujiyama A."/>
            <person name="Inagaki F."/>
            <person name="Takami H."/>
        </authorList>
    </citation>
    <scope>NUCLEOTIDE SEQUENCE</scope>
    <source>
        <strain evidence="1">Expedition CK06-06</strain>
    </source>
</reference>
<dbReference type="AlphaFoldDB" id="X1K3M3"/>
<accession>X1K3M3</accession>
<dbReference type="EMBL" id="BARU01044212">
    <property type="protein sequence ID" value="GAH76658.1"/>
    <property type="molecule type" value="Genomic_DNA"/>
</dbReference>
<protein>
    <submittedName>
        <fullName evidence="1">Uncharacterized protein</fullName>
    </submittedName>
</protein>